<gene>
    <name evidence="2" type="primary">ypmB</name>
    <name evidence="2" type="ORF">GCM10011398_06450</name>
</gene>
<evidence type="ECO:0000313" key="2">
    <source>
        <dbReference type="EMBL" id="GGG65492.1"/>
    </source>
</evidence>
<reference evidence="2" key="2">
    <citation type="submission" date="2020-09" db="EMBL/GenBank/DDBJ databases">
        <authorList>
            <person name="Sun Q."/>
            <person name="Zhou Y."/>
        </authorList>
    </citation>
    <scope>NUCLEOTIDE SEQUENCE</scope>
    <source>
        <strain evidence="2">CGMCC 1.12754</strain>
    </source>
</reference>
<reference evidence="2" key="1">
    <citation type="journal article" date="2014" name="Int. J. Syst. Evol. Microbiol.">
        <title>Complete genome sequence of Corynebacterium casei LMG S-19264T (=DSM 44701T), isolated from a smear-ripened cheese.</title>
        <authorList>
            <consortium name="US DOE Joint Genome Institute (JGI-PGF)"/>
            <person name="Walter F."/>
            <person name="Albersmeier A."/>
            <person name="Kalinowski J."/>
            <person name="Ruckert C."/>
        </authorList>
    </citation>
    <scope>NUCLEOTIDE SEQUENCE</scope>
    <source>
        <strain evidence="2">CGMCC 1.12754</strain>
    </source>
</reference>
<dbReference type="AlphaFoldDB" id="A0A917H2N1"/>
<evidence type="ECO:0000259" key="1">
    <source>
        <dbReference type="Pfam" id="PF17881"/>
    </source>
</evidence>
<protein>
    <recommendedName>
        <fullName evidence="1">Cell wall elongation regulator TseB-like domain-containing protein</fullName>
    </recommendedName>
</protein>
<name>A0A917H2N1_9BACI</name>
<feature type="domain" description="Cell wall elongation regulator TseB-like" evidence="1">
    <location>
        <begin position="19"/>
        <end position="59"/>
    </location>
</feature>
<dbReference type="InterPro" id="IPR041401">
    <property type="entry name" value="TseB-like_dom"/>
</dbReference>
<sequence length="142" mass="16787">MYHDIQTSKTTGFSYTKNKVLHETELQEVDSISRFQGKTEYHVVRGSTKKGEDKFVFVPIDKESEKLTIIDASKMISKKNIMEQWKQQCNNCELVEIIPAMVKDKPLWELTYKDSSGRYIFDYLSIYDGTRYEQFRLKSMFN</sequence>
<comment type="caution">
    <text evidence="2">The sequence shown here is derived from an EMBL/GenBank/DDBJ whole genome shotgun (WGS) entry which is preliminary data.</text>
</comment>
<dbReference type="InterPro" id="IPR046350">
    <property type="entry name" value="Cystatin_sf"/>
</dbReference>
<dbReference type="EMBL" id="BMFR01000001">
    <property type="protein sequence ID" value="GGG65492.1"/>
    <property type="molecule type" value="Genomic_DNA"/>
</dbReference>
<dbReference type="SUPFAM" id="SSF54403">
    <property type="entry name" value="Cystatin/monellin"/>
    <property type="match status" value="2"/>
</dbReference>
<accession>A0A917H2N1</accession>
<organism evidence="2 3">
    <name type="scientific">Virgibacillus oceani</name>
    <dbReference type="NCBI Taxonomy" id="1479511"/>
    <lineage>
        <taxon>Bacteria</taxon>
        <taxon>Bacillati</taxon>
        <taxon>Bacillota</taxon>
        <taxon>Bacilli</taxon>
        <taxon>Bacillales</taxon>
        <taxon>Bacillaceae</taxon>
        <taxon>Virgibacillus</taxon>
    </lineage>
</organism>
<proteinExistence type="predicted"/>
<dbReference type="Gene3D" id="3.10.450.40">
    <property type="match status" value="2"/>
</dbReference>
<dbReference type="Pfam" id="PF17881">
    <property type="entry name" value="TseB"/>
    <property type="match status" value="1"/>
</dbReference>
<keyword evidence="3" id="KW-1185">Reference proteome</keyword>
<dbReference type="Proteomes" id="UP000622860">
    <property type="component" value="Unassembled WGS sequence"/>
</dbReference>
<evidence type="ECO:0000313" key="3">
    <source>
        <dbReference type="Proteomes" id="UP000622860"/>
    </source>
</evidence>